<protein>
    <submittedName>
        <fullName evidence="1">Uncharacterized protein</fullName>
    </submittedName>
</protein>
<accession>A0ACC2KHR9</accession>
<evidence type="ECO:0000313" key="1">
    <source>
        <dbReference type="EMBL" id="KAJ8620633.1"/>
    </source>
</evidence>
<gene>
    <name evidence="1" type="ORF">MRB53_029162</name>
</gene>
<proteinExistence type="predicted"/>
<reference evidence="1 2" key="1">
    <citation type="journal article" date="2022" name="Hortic Res">
        <title>A haplotype resolved chromosomal level avocado genome allows analysis of novel avocado genes.</title>
        <authorList>
            <person name="Nath O."/>
            <person name="Fletcher S.J."/>
            <person name="Hayward A."/>
            <person name="Shaw L.M."/>
            <person name="Masouleh A.K."/>
            <person name="Furtado A."/>
            <person name="Henry R.J."/>
            <person name="Mitter N."/>
        </authorList>
    </citation>
    <scope>NUCLEOTIDE SEQUENCE [LARGE SCALE GENOMIC DNA]</scope>
    <source>
        <strain evidence="2">cv. Hass</strain>
    </source>
</reference>
<organism evidence="1 2">
    <name type="scientific">Persea americana</name>
    <name type="common">Avocado</name>
    <dbReference type="NCBI Taxonomy" id="3435"/>
    <lineage>
        <taxon>Eukaryota</taxon>
        <taxon>Viridiplantae</taxon>
        <taxon>Streptophyta</taxon>
        <taxon>Embryophyta</taxon>
        <taxon>Tracheophyta</taxon>
        <taxon>Spermatophyta</taxon>
        <taxon>Magnoliopsida</taxon>
        <taxon>Magnoliidae</taxon>
        <taxon>Laurales</taxon>
        <taxon>Lauraceae</taxon>
        <taxon>Persea</taxon>
    </lineage>
</organism>
<keyword evidence="2" id="KW-1185">Reference proteome</keyword>
<evidence type="ECO:0000313" key="2">
    <source>
        <dbReference type="Proteomes" id="UP001234297"/>
    </source>
</evidence>
<name>A0ACC2KHR9_PERAE</name>
<dbReference type="Proteomes" id="UP001234297">
    <property type="component" value="Chromosome 9"/>
</dbReference>
<comment type="caution">
    <text evidence="1">The sequence shown here is derived from an EMBL/GenBank/DDBJ whole genome shotgun (WGS) entry which is preliminary data.</text>
</comment>
<sequence length="114" mass="12986">MVGFFLEVLLEKGSSEPFWLKNKRLSRSNNQKVISETENCTCTYVKIKKEPNGDEDGLYLSLHIHISNRSSAAVFIRWVTLSRNSEKRESSETMELCLTKRIGGVEFGMQVGLL</sequence>
<dbReference type="EMBL" id="CM056817">
    <property type="protein sequence ID" value="KAJ8620633.1"/>
    <property type="molecule type" value="Genomic_DNA"/>
</dbReference>